<organism evidence="2 3">
    <name type="scientific">Cryptococcus floricola</name>
    <dbReference type="NCBI Taxonomy" id="2591691"/>
    <lineage>
        <taxon>Eukaryota</taxon>
        <taxon>Fungi</taxon>
        <taxon>Dikarya</taxon>
        <taxon>Basidiomycota</taxon>
        <taxon>Agaricomycotina</taxon>
        <taxon>Tremellomycetes</taxon>
        <taxon>Tremellales</taxon>
        <taxon>Cryptococcaceae</taxon>
        <taxon>Cryptococcus</taxon>
    </lineage>
</organism>
<feature type="region of interest" description="Disordered" evidence="1">
    <location>
        <begin position="66"/>
        <end position="89"/>
    </location>
</feature>
<proteinExistence type="predicted"/>
<feature type="compositionally biased region" description="Low complexity" evidence="1">
    <location>
        <begin position="248"/>
        <end position="261"/>
    </location>
</feature>
<dbReference type="EMBL" id="NIDF01000002">
    <property type="protein sequence ID" value="TYJ58954.1"/>
    <property type="molecule type" value="Genomic_DNA"/>
</dbReference>
<gene>
    <name evidence="2" type="ORF">B9479_000390</name>
</gene>
<dbReference type="Proteomes" id="UP000322245">
    <property type="component" value="Unassembled WGS sequence"/>
</dbReference>
<protein>
    <submittedName>
        <fullName evidence="2">Uncharacterized protein</fullName>
    </submittedName>
</protein>
<evidence type="ECO:0000256" key="1">
    <source>
        <dbReference type="SAM" id="MobiDB-lite"/>
    </source>
</evidence>
<evidence type="ECO:0000313" key="2">
    <source>
        <dbReference type="EMBL" id="TYJ58954.1"/>
    </source>
</evidence>
<accession>A0A5D3B7Z9</accession>
<sequence>MACGILLADLEHAQTNVTLGHDAVLEGPPALDRLPYHHPRPSYLLFFPLSPLDLFDFSFIHKMATPTRNTPEGLQESSRSTTPTGSTEAVESTLADLVLEIKEFVSDSSTADDLANDAQQRYHSTEQIALQMRKTYPEPSAFFEQATNTLQLDLQNVTEKLRKKNAESRSSKLPPPLRRMLTDRRRVKQTKEMLDPAFYHYKEAMEKHKKQRQQQRGVRLAQASAAASNTREGGVESAEDAGEVKLKGSAVPSVAGSAAPSTSVYLL</sequence>
<evidence type="ECO:0000313" key="3">
    <source>
        <dbReference type="Proteomes" id="UP000322245"/>
    </source>
</evidence>
<keyword evidence="3" id="KW-1185">Reference proteome</keyword>
<comment type="caution">
    <text evidence="2">The sequence shown here is derived from an EMBL/GenBank/DDBJ whole genome shotgun (WGS) entry which is preliminary data.</text>
</comment>
<reference evidence="2 3" key="1">
    <citation type="submission" date="2017-05" db="EMBL/GenBank/DDBJ databases">
        <title>The Genome Sequence of Tsuchiyaea wingfieldii DSM 27421.</title>
        <authorList>
            <person name="Cuomo C."/>
            <person name="Passer A."/>
            <person name="Billmyre B."/>
            <person name="Heitman J."/>
        </authorList>
    </citation>
    <scope>NUCLEOTIDE SEQUENCE [LARGE SCALE GENOMIC DNA]</scope>
    <source>
        <strain evidence="2 3">DSM 27421</strain>
    </source>
</reference>
<feature type="region of interest" description="Disordered" evidence="1">
    <location>
        <begin position="221"/>
        <end position="242"/>
    </location>
</feature>
<name>A0A5D3B7Z9_9TREE</name>
<feature type="region of interest" description="Disordered" evidence="1">
    <location>
        <begin position="248"/>
        <end position="267"/>
    </location>
</feature>
<dbReference type="AlphaFoldDB" id="A0A5D3B7Z9"/>